<sequence>MTTDFRKATPWSEQRASHADRERAVRCLQQATVEGRLDFHELDERLEQALGARTHGELAVLTADLQATEGEGRDAEPDRPPVLRGGLHGAVRKGRWKVPPRLTAYGGMGGVVLDFTQADCRLRTVDIEAHGQMAGVTIVVPDDWSVDTDRIEPGLGGITDRTTPDHAADAPHVRLTGNGGMAGIVVRHPKPRERRRLERERKALASG</sequence>
<gene>
    <name evidence="3" type="ORF">GCM10010315_57800</name>
</gene>
<dbReference type="PANTHER" id="PTHR40763">
    <property type="entry name" value="MEMBRANE PROTEIN-RELATED"/>
    <property type="match status" value="1"/>
</dbReference>
<name>A0ABP6GPR7_9ACTN</name>
<reference evidence="4" key="1">
    <citation type="journal article" date="2019" name="Int. J. Syst. Evol. Microbiol.">
        <title>The Global Catalogue of Microorganisms (GCM) 10K type strain sequencing project: providing services to taxonomists for standard genome sequencing and annotation.</title>
        <authorList>
            <consortium name="The Broad Institute Genomics Platform"/>
            <consortium name="The Broad Institute Genome Sequencing Center for Infectious Disease"/>
            <person name="Wu L."/>
            <person name="Ma J."/>
        </authorList>
    </citation>
    <scope>NUCLEOTIDE SEQUENCE [LARGE SCALE GENOMIC DNA]</scope>
    <source>
        <strain evidence="4">JCM 4542</strain>
    </source>
</reference>
<feature type="domain" description="DUF1707" evidence="2">
    <location>
        <begin position="15"/>
        <end position="66"/>
    </location>
</feature>
<evidence type="ECO:0000259" key="2">
    <source>
        <dbReference type="Pfam" id="PF08044"/>
    </source>
</evidence>
<accession>A0ABP6GPR7</accession>
<evidence type="ECO:0000256" key="1">
    <source>
        <dbReference type="SAM" id="MobiDB-lite"/>
    </source>
</evidence>
<evidence type="ECO:0000313" key="3">
    <source>
        <dbReference type="EMBL" id="GAA2725505.1"/>
    </source>
</evidence>
<feature type="region of interest" description="Disordered" evidence="1">
    <location>
        <begin position="1"/>
        <end position="21"/>
    </location>
</feature>
<dbReference type="Proteomes" id="UP001500886">
    <property type="component" value="Unassembled WGS sequence"/>
</dbReference>
<dbReference type="PANTHER" id="PTHR40763:SF5">
    <property type="entry name" value="MEMBRANE PROTEIN"/>
    <property type="match status" value="1"/>
</dbReference>
<proteinExistence type="predicted"/>
<dbReference type="Pfam" id="PF08044">
    <property type="entry name" value="DUF1707"/>
    <property type="match status" value="1"/>
</dbReference>
<feature type="region of interest" description="Disordered" evidence="1">
    <location>
        <begin position="68"/>
        <end position="87"/>
    </location>
</feature>
<organism evidence="3 4">
    <name type="scientific">Streptomyces luteosporeus</name>
    <dbReference type="NCBI Taxonomy" id="173856"/>
    <lineage>
        <taxon>Bacteria</taxon>
        <taxon>Bacillati</taxon>
        <taxon>Actinomycetota</taxon>
        <taxon>Actinomycetes</taxon>
        <taxon>Kitasatosporales</taxon>
        <taxon>Streptomycetaceae</taxon>
        <taxon>Streptomyces</taxon>
    </lineage>
</organism>
<comment type="caution">
    <text evidence="3">The sequence shown here is derived from an EMBL/GenBank/DDBJ whole genome shotgun (WGS) entry which is preliminary data.</text>
</comment>
<keyword evidence="4" id="KW-1185">Reference proteome</keyword>
<evidence type="ECO:0000313" key="4">
    <source>
        <dbReference type="Proteomes" id="UP001500886"/>
    </source>
</evidence>
<protein>
    <submittedName>
        <fullName evidence="3">DUF1707 domain-containing protein</fullName>
    </submittedName>
</protein>
<dbReference type="EMBL" id="BAAASL010000030">
    <property type="protein sequence ID" value="GAA2725505.1"/>
    <property type="molecule type" value="Genomic_DNA"/>
</dbReference>
<dbReference type="RefSeq" id="WP_344439639.1">
    <property type="nucleotide sequence ID" value="NZ_BAAASL010000030.1"/>
</dbReference>
<dbReference type="InterPro" id="IPR012551">
    <property type="entry name" value="DUF1707_SHOCT-like"/>
</dbReference>
<feature type="compositionally biased region" description="Basic and acidic residues" evidence="1">
    <location>
        <begin position="70"/>
        <end position="81"/>
    </location>
</feature>